<dbReference type="PANTHER" id="PTHR21600:SF87">
    <property type="entry name" value="RNA PSEUDOURIDYLATE SYNTHASE DOMAIN-CONTAINING PROTEIN 1"/>
    <property type="match status" value="1"/>
</dbReference>
<name>A0A250X294_9CHLO</name>
<dbReference type="CDD" id="cd02869">
    <property type="entry name" value="PseudoU_synth_RluA_like"/>
    <property type="match status" value="1"/>
</dbReference>
<feature type="domain" description="Pseudouridine synthase RsuA/RluA-like" evidence="3">
    <location>
        <begin position="161"/>
        <end position="359"/>
    </location>
</feature>
<dbReference type="GO" id="GO:0003723">
    <property type="term" value="F:RNA binding"/>
    <property type="evidence" value="ECO:0007669"/>
    <property type="project" value="InterPro"/>
</dbReference>
<dbReference type="InterPro" id="IPR006224">
    <property type="entry name" value="PsdUridine_synth_RluA-like_CS"/>
</dbReference>
<evidence type="ECO:0000259" key="3">
    <source>
        <dbReference type="Pfam" id="PF00849"/>
    </source>
</evidence>
<dbReference type="EMBL" id="BEGY01000023">
    <property type="protein sequence ID" value="GAX77191.1"/>
    <property type="molecule type" value="Genomic_DNA"/>
</dbReference>
<reference evidence="4 5" key="1">
    <citation type="submission" date="2017-08" db="EMBL/GenBank/DDBJ databases">
        <title>Acidophilic green algal genome provides insights into adaptation to an acidic environment.</title>
        <authorList>
            <person name="Hirooka S."/>
            <person name="Hirose Y."/>
            <person name="Kanesaki Y."/>
            <person name="Higuchi S."/>
            <person name="Fujiwara T."/>
            <person name="Onuma R."/>
            <person name="Era A."/>
            <person name="Ohbayashi R."/>
            <person name="Uzuka A."/>
            <person name="Nozaki H."/>
            <person name="Yoshikawa H."/>
            <person name="Miyagishima S.Y."/>
        </authorList>
    </citation>
    <scope>NUCLEOTIDE SEQUENCE [LARGE SCALE GENOMIC DNA]</scope>
    <source>
        <strain evidence="4 5">NIES-2499</strain>
    </source>
</reference>
<dbReference type="InterPro" id="IPR050188">
    <property type="entry name" value="RluA_PseudoU_synthase"/>
</dbReference>
<comment type="caution">
    <text evidence="4">The sequence shown here is derived from an EMBL/GenBank/DDBJ whole genome shotgun (WGS) entry which is preliminary data.</text>
</comment>
<protein>
    <recommendedName>
        <fullName evidence="3">Pseudouridine synthase RsuA/RluA-like domain-containing protein</fullName>
    </recommendedName>
</protein>
<dbReference type="Proteomes" id="UP000232323">
    <property type="component" value="Unassembled WGS sequence"/>
</dbReference>
<sequence>MLSDVIQLRIQESRQRRAARPQPLKCPSCGSGVGTPPAMLKHLQSCCPDLLSSVPDTMVLSIKGGDRCAAEQLLSAAVVTEQAAREEILRLKFRSGSGSLQQSEEENGQQALALDQVPIQLIADVMGLPLKRATELLHRAMREYPMPADPEPVEVLYEDDHLLAVNKPTRLNSAPAHRYKGGSMVNRVIGHLGHPPYTIHRLDMDTSGIMLFAKSREAVEPVAVQFRKRTVKKYYLALCIGVPEQRCFEVKTPIGLHPQDPIARACYPDETAGSLDSSENHWEEGGEIVSTRLSSDDLDIKHAWTSFQVIDSNPDIDLSTATPGSLFEASHKTNLRGVSLVACMLHTGRTHQIRVHCQHVGHPLIGDELYGVLGPWISRQALHASLMLLQHPTNNNILTLRAPLPLDMRNALHGFGIQAMEFNIQDFE</sequence>
<dbReference type="OrthoDB" id="418349at2759"/>
<comment type="catalytic activity">
    <reaction evidence="1">
        <text>a uridine in RNA = a pseudouridine in RNA</text>
        <dbReference type="Rhea" id="RHEA:48348"/>
        <dbReference type="Rhea" id="RHEA-COMP:12068"/>
        <dbReference type="Rhea" id="RHEA-COMP:12069"/>
        <dbReference type="ChEBI" id="CHEBI:65314"/>
        <dbReference type="ChEBI" id="CHEBI:65315"/>
    </reaction>
</comment>
<dbReference type="STRING" id="1157962.A0A250X294"/>
<dbReference type="SUPFAM" id="SSF55120">
    <property type="entry name" value="Pseudouridine synthase"/>
    <property type="match status" value="1"/>
</dbReference>
<dbReference type="Gene3D" id="3.30.2350.10">
    <property type="entry name" value="Pseudouridine synthase"/>
    <property type="match status" value="1"/>
</dbReference>
<evidence type="ECO:0000313" key="4">
    <source>
        <dbReference type="EMBL" id="GAX77191.1"/>
    </source>
</evidence>
<accession>A0A250X294</accession>
<dbReference type="PROSITE" id="PS01129">
    <property type="entry name" value="PSI_RLU"/>
    <property type="match status" value="1"/>
</dbReference>
<gene>
    <name evidence="4" type="ORF">CEUSTIGMA_g4637.t1</name>
</gene>
<dbReference type="GO" id="GO:0009982">
    <property type="term" value="F:pseudouridine synthase activity"/>
    <property type="evidence" value="ECO:0007669"/>
    <property type="project" value="InterPro"/>
</dbReference>
<evidence type="ECO:0000256" key="1">
    <source>
        <dbReference type="ARBA" id="ARBA00000073"/>
    </source>
</evidence>
<dbReference type="InterPro" id="IPR006145">
    <property type="entry name" value="PsdUridine_synth_RsuA/RluA"/>
</dbReference>
<dbReference type="Pfam" id="PF00849">
    <property type="entry name" value="PseudoU_synth_2"/>
    <property type="match status" value="1"/>
</dbReference>
<keyword evidence="5" id="KW-1185">Reference proteome</keyword>
<dbReference type="InterPro" id="IPR020103">
    <property type="entry name" value="PsdUridine_synth_cat_dom_sf"/>
</dbReference>
<organism evidence="4 5">
    <name type="scientific">Chlamydomonas eustigma</name>
    <dbReference type="NCBI Taxonomy" id="1157962"/>
    <lineage>
        <taxon>Eukaryota</taxon>
        <taxon>Viridiplantae</taxon>
        <taxon>Chlorophyta</taxon>
        <taxon>core chlorophytes</taxon>
        <taxon>Chlorophyceae</taxon>
        <taxon>CS clade</taxon>
        <taxon>Chlamydomonadales</taxon>
        <taxon>Chlamydomonadaceae</taxon>
        <taxon>Chlamydomonas</taxon>
    </lineage>
</organism>
<dbReference type="PANTHER" id="PTHR21600">
    <property type="entry name" value="MITOCHONDRIAL RNA PSEUDOURIDINE SYNTHASE"/>
    <property type="match status" value="1"/>
</dbReference>
<dbReference type="AlphaFoldDB" id="A0A250X294"/>
<dbReference type="GO" id="GO:0000455">
    <property type="term" value="P:enzyme-directed rRNA pseudouridine synthesis"/>
    <property type="evidence" value="ECO:0007669"/>
    <property type="project" value="TreeGrafter"/>
</dbReference>
<proteinExistence type="inferred from homology"/>
<evidence type="ECO:0000256" key="2">
    <source>
        <dbReference type="ARBA" id="ARBA00010876"/>
    </source>
</evidence>
<evidence type="ECO:0000313" key="5">
    <source>
        <dbReference type="Proteomes" id="UP000232323"/>
    </source>
</evidence>
<comment type="similarity">
    <text evidence="2">Belongs to the pseudouridine synthase RluA family.</text>
</comment>